<organism evidence="1 2">
    <name type="scientific">Cystobacter fuscus</name>
    <dbReference type="NCBI Taxonomy" id="43"/>
    <lineage>
        <taxon>Bacteria</taxon>
        <taxon>Pseudomonadati</taxon>
        <taxon>Myxococcota</taxon>
        <taxon>Myxococcia</taxon>
        <taxon>Myxococcales</taxon>
        <taxon>Cystobacterineae</taxon>
        <taxon>Archangiaceae</taxon>
        <taxon>Cystobacter</taxon>
    </lineage>
</organism>
<dbReference type="KEGG" id="cfus:CYFUS_006727"/>
<name>A0A250JCR1_9BACT</name>
<accession>A0A250JCR1</accession>
<dbReference type="EMBL" id="CP022098">
    <property type="protein sequence ID" value="ATB41262.1"/>
    <property type="molecule type" value="Genomic_DNA"/>
</dbReference>
<dbReference type="RefSeq" id="WP_095989015.1">
    <property type="nucleotide sequence ID" value="NZ_CP022098.1"/>
</dbReference>
<dbReference type="Proteomes" id="UP000217257">
    <property type="component" value="Chromosome"/>
</dbReference>
<dbReference type="AlphaFoldDB" id="A0A250JCR1"/>
<gene>
    <name evidence="1" type="ORF">CYFUS_006727</name>
</gene>
<evidence type="ECO:0000313" key="2">
    <source>
        <dbReference type="Proteomes" id="UP000217257"/>
    </source>
</evidence>
<reference evidence="1 2" key="1">
    <citation type="submission" date="2017-06" db="EMBL/GenBank/DDBJ databases">
        <title>Sequencing and comparative analysis of myxobacterial genomes.</title>
        <authorList>
            <person name="Rupp O."/>
            <person name="Goesmann A."/>
            <person name="Sogaard-Andersen L."/>
        </authorList>
    </citation>
    <scope>NUCLEOTIDE SEQUENCE [LARGE SCALE GENOMIC DNA]</scope>
    <source>
        <strain evidence="1 2">DSM 52655</strain>
    </source>
</reference>
<sequence>MDARESLAHILKIKFRLPPARPSDEELDAILGDVAELRRSKRRDLTEEEWGEIVYRHVKFRGKYLYEGLDFSDLNALYAMLRAQAQSMRK</sequence>
<proteinExistence type="predicted"/>
<evidence type="ECO:0000313" key="1">
    <source>
        <dbReference type="EMBL" id="ATB41262.1"/>
    </source>
</evidence>
<protein>
    <submittedName>
        <fullName evidence="1">Uncharacterized protein</fullName>
    </submittedName>
</protein>